<dbReference type="EMBL" id="JASZZN010000021">
    <property type="protein sequence ID" value="MDM4018385.1"/>
    <property type="molecule type" value="Genomic_DNA"/>
</dbReference>
<proteinExistence type="predicted"/>
<evidence type="ECO:0000313" key="1">
    <source>
        <dbReference type="EMBL" id="MDM4018385.1"/>
    </source>
</evidence>
<accession>A0ABT7PPE7</accession>
<name>A0ABT7PPE7_9BACT</name>
<protein>
    <submittedName>
        <fullName evidence="1">Uncharacterized protein</fullName>
    </submittedName>
</protein>
<comment type="caution">
    <text evidence="1">The sequence shown here is derived from an EMBL/GenBank/DDBJ whole genome shotgun (WGS) entry which is preliminary data.</text>
</comment>
<organism evidence="1 2">
    <name type="scientific">Roseiconus lacunae</name>
    <dbReference type="NCBI Taxonomy" id="2605694"/>
    <lineage>
        <taxon>Bacteria</taxon>
        <taxon>Pseudomonadati</taxon>
        <taxon>Planctomycetota</taxon>
        <taxon>Planctomycetia</taxon>
        <taxon>Pirellulales</taxon>
        <taxon>Pirellulaceae</taxon>
        <taxon>Roseiconus</taxon>
    </lineage>
</organism>
<dbReference type="RefSeq" id="WP_149498677.1">
    <property type="nucleotide sequence ID" value="NZ_CP141221.1"/>
</dbReference>
<sequence>MIYDPYQPQKLTGRHAELYCKSLALMLDSFRDCFQRPEEDLVWTFGVRLFDGLGWREKLMLLLKVSKLALLGEGDIHEWGALEKAACFSVYHHVFQQLEIERDVLNMDMRSRSERVWIDPGDEEAEEAAFALDEMARWKLLIEEAYAEDARQEGVEDDEIQSILEHPEDEEDDLNHYYSLIDLLAGRLIDDRDFEMADTFLDLDPDVASELKSTMGISDDYFIQMADDAPIEKDHETFDALAKLAGAVKLNDRFEPPY</sequence>
<keyword evidence="2" id="KW-1185">Reference proteome</keyword>
<reference evidence="1 2" key="1">
    <citation type="submission" date="2023-06" db="EMBL/GenBank/DDBJ databases">
        <title>Roseiconus lacunae JC819 isolated from Gulf of Mannar region, Tamil Nadu.</title>
        <authorList>
            <person name="Pk S."/>
            <person name="Ch S."/>
            <person name="Ch V.R."/>
        </authorList>
    </citation>
    <scope>NUCLEOTIDE SEQUENCE [LARGE SCALE GENOMIC DNA]</scope>
    <source>
        <strain evidence="1 2">JC819</strain>
    </source>
</reference>
<gene>
    <name evidence="1" type="ORF">QTN89_23235</name>
</gene>
<dbReference type="Proteomes" id="UP001239462">
    <property type="component" value="Unassembled WGS sequence"/>
</dbReference>
<evidence type="ECO:0000313" key="2">
    <source>
        <dbReference type="Proteomes" id="UP001239462"/>
    </source>
</evidence>